<evidence type="ECO:0000256" key="5">
    <source>
        <dbReference type="ARBA" id="ARBA00015043"/>
    </source>
</evidence>
<dbReference type="CDD" id="cd04301">
    <property type="entry name" value="NAT_SF"/>
    <property type="match status" value="1"/>
</dbReference>
<evidence type="ECO:0000256" key="4">
    <source>
        <dbReference type="ARBA" id="ARBA00012950"/>
    </source>
</evidence>
<evidence type="ECO:0000256" key="10">
    <source>
        <dbReference type="ARBA" id="ARBA00047821"/>
    </source>
</evidence>
<comment type="similarity">
    <text evidence="3">Belongs to the acetyltransferase family. NAA40 subfamily.</text>
</comment>
<dbReference type="GO" id="GO:0010485">
    <property type="term" value="F:histone H4 acetyltransferase activity"/>
    <property type="evidence" value="ECO:0007669"/>
    <property type="project" value="InterPro"/>
</dbReference>
<dbReference type="EMBL" id="JAAMPI010001262">
    <property type="protein sequence ID" value="KAF4625934.1"/>
    <property type="molecule type" value="Genomic_DNA"/>
</dbReference>
<organism evidence="13 14">
    <name type="scientific">Cudoniella acicularis</name>
    <dbReference type="NCBI Taxonomy" id="354080"/>
    <lineage>
        <taxon>Eukaryota</taxon>
        <taxon>Fungi</taxon>
        <taxon>Dikarya</taxon>
        <taxon>Ascomycota</taxon>
        <taxon>Pezizomycotina</taxon>
        <taxon>Leotiomycetes</taxon>
        <taxon>Helotiales</taxon>
        <taxon>Tricladiaceae</taxon>
        <taxon>Cudoniella</taxon>
    </lineage>
</organism>
<gene>
    <name evidence="13" type="ORF">G7Y89_g12228</name>
</gene>
<dbReference type="Gene3D" id="3.40.630.30">
    <property type="match status" value="1"/>
</dbReference>
<dbReference type="InterPro" id="IPR016181">
    <property type="entry name" value="Acyl_CoA_acyltransferase"/>
</dbReference>
<name>A0A8H4VZV3_9HELO</name>
<keyword evidence="6" id="KW-0963">Cytoplasm</keyword>
<evidence type="ECO:0000256" key="1">
    <source>
        <dbReference type="ARBA" id="ARBA00004123"/>
    </source>
</evidence>
<dbReference type="AlphaFoldDB" id="A0A8H4VZV3"/>
<dbReference type="PANTHER" id="PTHR20531:SF1">
    <property type="entry name" value="N-ALPHA-ACETYLTRANSFERASE 40"/>
    <property type="match status" value="1"/>
</dbReference>
<evidence type="ECO:0000256" key="11">
    <source>
        <dbReference type="ARBA" id="ARBA00049524"/>
    </source>
</evidence>
<sequence length="186" mass="21443">MQHSEEWKTWTHPITKTQYEITVQTPRDLSKADFDACFNLIEFTSSQDYKKSKDGWKPRSKRKEMKLLDLKYLLIKHEAHLEGFCSLMPTYEDDYPVIYCYEIHLSRALQGTGLGTALMRLLEGIGSRISGTEKAMLTCFTCNQGAIKFYGKLGFKKDEFSPPPKLLRNGTKIDSEYVILSKPISR</sequence>
<proteinExistence type="inferred from homology"/>
<comment type="catalytic activity">
    <reaction evidence="11">
        <text>N-terminal L-seryl-[histone H4] + acetyl-CoA = N-terminal N(alpha)-acetyl-L-seryl-[histone H4] + CoA + H(+)</text>
        <dbReference type="Rhea" id="RHEA:50596"/>
        <dbReference type="Rhea" id="RHEA-COMP:12740"/>
        <dbReference type="Rhea" id="RHEA-COMP:12743"/>
        <dbReference type="ChEBI" id="CHEBI:15378"/>
        <dbReference type="ChEBI" id="CHEBI:57287"/>
        <dbReference type="ChEBI" id="CHEBI:57288"/>
        <dbReference type="ChEBI" id="CHEBI:64738"/>
        <dbReference type="ChEBI" id="CHEBI:83690"/>
        <dbReference type="EC" id="2.3.1.257"/>
    </reaction>
</comment>
<evidence type="ECO:0000256" key="7">
    <source>
        <dbReference type="ARBA" id="ARBA00022679"/>
    </source>
</evidence>
<comment type="subcellular location">
    <subcellularLocation>
        <location evidence="2">Cytoplasm</location>
    </subcellularLocation>
    <subcellularLocation>
        <location evidence="1">Nucleus</location>
    </subcellularLocation>
</comment>
<dbReference type="GO" id="GO:0043998">
    <property type="term" value="F:histone H2A acetyltransferase activity"/>
    <property type="evidence" value="ECO:0007669"/>
    <property type="project" value="InterPro"/>
</dbReference>
<dbReference type="GO" id="GO:0005634">
    <property type="term" value="C:nucleus"/>
    <property type="evidence" value="ECO:0007669"/>
    <property type="project" value="UniProtKB-SubCell"/>
</dbReference>
<dbReference type="PROSITE" id="PS51186">
    <property type="entry name" value="GNAT"/>
    <property type="match status" value="1"/>
</dbReference>
<reference evidence="13 14" key="1">
    <citation type="submission" date="2020-03" db="EMBL/GenBank/DDBJ databases">
        <title>Draft Genome Sequence of Cudoniella acicularis.</title>
        <authorList>
            <person name="Buettner E."/>
            <person name="Kellner H."/>
        </authorList>
    </citation>
    <scope>NUCLEOTIDE SEQUENCE [LARGE SCALE GENOMIC DNA]</scope>
    <source>
        <strain evidence="13 14">DSM 108380</strain>
    </source>
</reference>
<evidence type="ECO:0000256" key="9">
    <source>
        <dbReference type="ARBA" id="ARBA00023315"/>
    </source>
</evidence>
<dbReference type="EC" id="2.3.1.257" evidence="4"/>
<evidence type="ECO:0000256" key="6">
    <source>
        <dbReference type="ARBA" id="ARBA00022490"/>
    </source>
</evidence>
<dbReference type="PANTHER" id="PTHR20531">
    <property type="entry name" value="N-ALPHA-ACETYLTRANSFERASE 40"/>
    <property type="match status" value="1"/>
</dbReference>
<evidence type="ECO:0000256" key="3">
    <source>
        <dbReference type="ARBA" id="ARBA00008870"/>
    </source>
</evidence>
<keyword evidence="9" id="KW-0012">Acyltransferase</keyword>
<evidence type="ECO:0000259" key="12">
    <source>
        <dbReference type="PROSITE" id="PS51186"/>
    </source>
</evidence>
<dbReference type="GO" id="GO:1990189">
    <property type="term" value="F:protein N-terminal-serine acetyltransferase activity"/>
    <property type="evidence" value="ECO:0007669"/>
    <property type="project" value="UniProtKB-EC"/>
</dbReference>
<feature type="domain" description="N-acetyltransferase" evidence="12">
    <location>
        <begin position="24"/>
        <end position="185"/>
    </location>
</feature>
<dbReference type="OrthoDB" id="424551at2759"/>
<dbReference type="SUPFAM" id="SSF55729">
    <property type="entry name" value="Acyl-CoA N-acyltransferases (Nat)"/>
    <property type="match status" value="1"/>
</dbReference>
<dbReference type="GO" id="GO:0005737">
    <property type="term" value="C:cytoplasm"/>
    <property type="evidence" value="ECO:0007669"/>
    <property type="project" value="UniProtKB-SubCell"/>
</dbReference>
<dbReference type="Pfam" id="PF00583">
    <property type="entry name" value="Acetyltransf_1"/>
    <property type="match status" value="1"/>
</dbReference>
<comment type="catalytic activity">
    <reaction evidence="10">
        <text>N-terminal L-seryl-[histone H2A] + acetyl-CoA = N-terminal N(alpha)-acetyl-L-seryl-[histone H2A] + CoA + H(+)</text>
        <dbReference type="Rhea" id="RHEA:50600"/>
        <dbReference type="Rhea" id="RHEA-COMP:12742"/>
        <dbReference type="Rhea" id="RHEA-COMP:12744"/>
        <dbReference type="ChEBI" id="CHEBI:15378"/>
        <dbReference type="ChEBI" id="CHEBI:57287"/>
        <dbReference type="ChEBI" id="CHEBI:57288"/>
        <dbReference type="ChEBI" id="CHEBI:64738"/>
        <dbReference type="ChEBI" id="CHEBI:83690"/>
        <dbReference type="EC" id="2.3.1.257"/>
    </reaction>
</comment>
<evidence type="ECO:0000313" key="13">
    <source>
        <dbReference type="EMBL" id="KAF4625934.1"/>
    </source>
</evidence>
<dbReference type="Proteomes" id="UP000566819">
    <property type="component" value="Unassembled WGS sequence"/>
</dbReference>
<accession>A0A8H4VZV3</accession>
<dbReference type="InterPro" id="IPR039949">
    <property type="entry name" value="NAA40"/>
</dbReference>
<evidence type="ECO:0000256" key="2">
    <source>
        <dbReference type="ARBA" id="ARBA00004496"/>
    </source>
</evidence>
<evidence type="ECO:0000313" key="14">
    <source>
        <dbReference type="Proteomes" id="UP000566819"/>
    </source>
</evidence>
<comment type="caution">
    <text evidence="13">The sequence shown here is derived from an EMBL/GenBank/DDBJ whole genome shotgun (WGS) entry which is preliminary data.</text>
</comment>
<keyword evidence="8" id="KW-0539">Nucleus</keyword>
<keyword evidence="14" id="KW-1185">Reference proteome</keyword>
<dbReference type="InterPro" id="IPR000182">
    <property type="entry name" value="GNAT_dom"/>
</dbReference>
<evidence type="ECO:0000256" key="8">
    <source>
        <dbReference type="ARBA" id="ARBA00023242"/>
    </source>
</evidence>
<protein>
    <recommendedName>
        <fullName evidence="5">N-alpha-acetyltransferase 40</fullName>
        <ecNumber evidence="4">2.3.1.257</ecNumber>
    </recommendedName>
</protein>
<keyword evidence="7" id="KW-0808">Transferase</keyword>